<dbReference type="Gene3D" id="2.40.420.20">
    <property type="match status" value="1"/>
</dbReference>
<sequence length="407" mass="45305" precursor="true">MKNTMTVASFLALISLSLTGCEYLPQTHAESHTAAPGKAHGEEHGEGHAEEHGGAHAESHGEGHEEGGHHPIHKIIVTTPVKKDVISTQQYVCQIHSCQHIEVRALEGGYLEKINIKEGQHVKKGDLLFKILPTLFQARMESELAEANRVQIELDNAQSLMDKGIVSSQEIALKKAELAKAKAKVQLAQAELGFTNVKAPFDGIVDRQRNQLGSLIEEGDVLTTMSDNSLMWVYFNVPEAQYLEYKAELDKDGGKSDHLQIELKLANGEIFPQEGKIGAIEADFNNMTGNIPFRADFSNPEGLLRNGQTGTILIHRTLQNLLVIPQRATFEILAKRYAFVVDKDNVVHQRDIEIKGEQDDIFVLKSGLKEGERIILEGIRQVKDGDKIKYDFRDPKEVLSNLKYHAE</sequence>
<feature type="region of interest" description="Disordered" evidence="4">
    <location>
        <begin position="29"/>
        <end position="69"/>
    </location>
</feature>
<evidence type="ECO:0000259" key="6">
    <source>
        <dbReference type="Pfam" id="PF25917"/>
    </source>
</evidence>
<evidence type="ECO:0000259" key="8">
    <source>
        <dbReference type="Pfam" id="PF25967"/>
    </source>
</evidence>
<evidence type="ECO:0000256" key="3">
    <source>
        <dbReference type="SAM" id="Coils"/>
    </source>
</evidence>
<keyword evidence="3" id="KW-0175">Coiled coil</keyword>
<organism evidence="9 10">
    <name type="scientific">Gimesia chilikensis</name>
    <dbReference type="NCBI Taxonomy" id="2605989"/>
    <lineage>
        <taxon>Bacteria</taxon>
        <taxon>Pseudomonadati</taxon>
        <taxon>Planctomycetota</taxon>
        <taxon>Planctomycetia</taxon>
        <taxon>Planctomycetales</taxon>
        <taxon>Planctomycetaceae</taxon>
        <taxon>Gimesia</taxon>
    </lineage>
</organism>
<dbReference type="SUPFAM" id="SSF111369">
    <property type="entry name" value="HlyD-like secretion proteins"/>
    <property type="match status" value="1"/>
</dbReference>
<name>A0A517PT43_9PLAN</name>
<dbReference type="PROSITE" id="PS51257">
    <property type="entry name" value="PROKAR_LIPOPROTEIN"/>
    <property type="match status" value="1"/>
</dbReference>
<comment type="subcellular location">
    <subcellularLocation>
        <location evidence="1">Cell envelope</location>
    </subcellularLocation>
</comment>
<comment type="similarity">
    <text evidence="2">Belongs to the membrane fusion protein (MFP) (TC 8.A.1) family.</text>
</comment>
<feature type="signal peptide" evidence="5">
    <location>
        <begin position="1"/>
        <end position="20"/>
    </location>
</feature>
<protein>
    <submittedName>
        <fullName evidence="9">Multidrug resistance protein MdtE</fullName>
    </submittedName>
</protein>
<feature type="compositionally biased region" description="Basic and acidic residues" evidence="4">
    <location>
        <begin position="39"/>
        <end position="69"/>
    </location>
</feature>
<dbReference type="AlphaFoldDB" id="A0A517PT43"/>
<dbReference type="Pfam" id="PF25917">
    <property type="entry name" value="BSH_RND"/>
    <property type="match status" value="1"/>
</dbReference>
<keyword evidence="10" id="KW-1185">Reference proteome</keyword>
<dbReference type="GO" id="GO:0005886">
    <property type="term" value="C:plasma membrane"/>
    <property type="evidence" value="ECO:0007669"/>
    <property type="project" value="TreeGrafter"/>
</dbReference>
<dbReference type="GO" id="GO:0022857">
    <property type="term" value="F:transmembrane transporter activity"/>
    <property type="evidence" value="ECO:0007669"/>
    <property type="project" value="InterPro"/>
</dbReference>
<keyword evidence="5" id="KW-0732">Signal</keyword>
<dbReference type="PANTHER" id="PTHR30158:SF23">
    <property type="entry name" value="MULTIDRUG RESISTANCE PROTEIN MEXA"/>
    <property type="match status" value="1"/>
</dbReference>
<evidence type="ECO:0000259" key="7">
    <source>
        <dbReference type="Pfam" id="PF25944"/>
    </source>
</evidence>
<feature type="coiled-coil region" evidence="3">
    <location>
        <begin position="140"/>
        <end position="193"/>
    </location>
</feature>
<feature type="chain" id="PRO_5022223710" evidence="5">
    <location>
        <begin position="21"/>
        <end position="407"/>
    </location>
</feature>
<dbReference type="Gene3D" id="2.40.30.170">
    <property type="match status" value="1"/>
</dbReference>
<dbReference type="InterPro" id="IPR058627">
    <property type="entry name" value="MdtA-like_C"/>
</dbReference>
<feature type="domain" description="Multidrug resistance protein MdtA-like barrel-sandwich hybrid" evidence="6">
    <location>
        <begin position="101"/>
        <end position="221"/>
    </location>
</feature>
<dbReference type="PANTHER" id="PTHR30158">
    <property type="entry name" value="ACRA/E-RELATED COMPONENT OF DRUG EFFLUX TRANSPORTER"/>
    <property type="match status" value="1"/>
</dbReference>
<dbReference type="OrthoDB" id="9816569at2"/>
<evidence type="ECO:0000256" key="4">
    <source>
        <dbReference type="SAM" id="MobiDB-lite"/>
    </source>
</evidence>
<evidence type="ECO:0000313" key="10">
    <source>
        <dbReference type="Proteomes" id="UP000320421"/>
    </source>
</evidence>
<dbReference type="GO" id="GO:0046677">
    <property type="term" value="P:response to antibiotic"/>
    <property type="evidence" value="ECO:0007669"/>
    <property type="project" value="TreeGrafter"/>
</dbReference>
<evidence type="ECO:0000256" key="2">
    <source>
        <dbReference type="ARBA" id="ARBA00009477"/>
    </source>
</evidence>
<dbReference type="RefSeq" id="WP_145188575.1">
    <property type="nucleotide sequence ID" value="NZ_CP036266.1"/>
</dbReference>
<evidence type="ECO:0000256" key="1">
    <source>
        <dbReference type="ARBA" id="ARBA00004196"/>
    </source>
</evidence>
<dbReference type="Proteomes" id="UP000320421">
    <property type="component" value="Chromosome"/>
</dbReference>
<dbReference type="EMBL" id="CP036266">
    <property type="protein sequence ID" value="QDT22546.1"/>
    <property type="molecule type" value="Genomic_DNA"/>
</dbReference>
<feature type="domain" description="Multidrug resistance protein MdtA-like C-terminal permuted SH3" evidence="8">
    <location>
        <begin position="320"/>
        <end position="380"/>
    </location>
</feature>
<dbReference type="NCBIfam" id="TIGR01730">
    <property type="entry name" value="RND_mfp"/>
    <property type="match status" value="1"/>
</dbReference>
<dbReference type="Gene3D" id="1.10.287.470">
    <property type="entry name" value="Helix hairpin bin"/>
    <property type="match status" value="1"/>
</dbReference>
<gene>
    <name evidence="9" type="primary">mdtE</name>
    <name evidence="9" type="ORF">HG66A1_43540</name>
</gene>
<dbReference type="Gene3D" id="2.40.50.100">
    <property type="match status" value="1"/>
</dbReference>
<feature type="domain" description="Multidrug resistance protein MdtA-like beta-barrel" evidence="7">
    <location>
        <begin position="231"/>
        <end position="315"/>
    </location>
</feature>
<accession>A0A517PT43</accession>
<dbReference type="Pfam" id="PF25967">
    <property type="entry name" value="RND-MFP_C"/>
    <property type="match status" value="1"/>
</dbReference>
<evidence type="ECO:0000313" key="9">
    <source>
        <dbReference type="EMBL" id="QDT22546.1"/>
    </source>
</evidence>
<dbReference type="InterPro" id="IPR006143">
    <property type="entry name" value="RND_pump_MFP"/>
</dbReference>
<proteinExistence type="inferred from homology"/>
<evidence type="ECO:0000256" key="5">
    <source>
        <dbReference type="SAM" id="SignalP"/>
    </source>
</evidence>
<dbReference type="Pfam" id="PF25944">
    <property type="entry name" value="Beta-barrel_RND"/>
    <property type="match status" value="1"/>
</dbReference>
<reference evidence="9 10" key="1">
    <citation type="submission" date="2019-02" db="EMBL/GenBank/DDBJ databases">
        <title>Deep-cultivation of Planctomycetes and their phenomic and genomic characterization uncovers novel biology.</title>
        <authorList>
            <person name="Wiegand S."/>
            <person name="Jogler M."/>
            <person name="Boedeker C."/>
            <person name="Pinto D."/>
            <person name="Vollmers J."/>
            <person name="Rivas-Marin E."/>
            <person name="Kohn T."/>
            <person name="Peeters S.H."/>
            <person name="Heuer A."/>
            <person name="Rast P."/>
            <person name="Oberbeckmann S."/>
            <person name="Bunk B."/>
            <person name="Jeske O."/>
            <person name="Meyerdierks A."/>
            <person name="Storesund J.E."/>
            <person name="Kallscheuer N."/>
            <person name="Luecker S."/>
            <person name="Lage O.M."/>
            <person name="Pohl T."/>
            <person name="Merkel B.J."/>
            <person name="Hornburger P."/>
            <person name="Mueller R.-W."/>
            <person name="Bruemmer F."/>
            <person name="Labrenz M."/>
            <person name="Spormann A.M."/>
            <person name="Op den Camp H."/>
            <person name="Overmann J."/>
            <person name="Amann R."/>
            <person name="Jetten M.S.M."/>
            <person name="Mascher T."/>
            <person name="Medema M.H."/>
            <person name="Devos D.P."/>
            <person name="Kaster A.-K."/>
            <person name="Ovreas L."/>
            <person name="Rohde M."/>
            <person name="Galperin M.Y."/>
            <person name="Jogler C."/>
        </authorList>
    </citation>
    <scope>NUCLEOTIDE SEQUENCE [LARGE SCALE GENOMIC DNA]</scope>
    <source>
        <strain evidence="9 10">HG66A1</strain>
    </source>
</reference>
<dbReference type="GO" id="GO:0030313">
    <property type="term" value="C:cell envelope"/>
    <property type="evidence" value="ECO:0007669"/>
    <property type="project" value="UniProtKB-SubCell"/>
</dbReference>
<dbReference type="InterPro" id="IPR058626">
    <property type="entry name" value="MdtA-like_b-barrel"/>
</dbReference>
<dbReference type="InterPro" id="IPR058625">
    <property type="entry name" value="MdtA-like_BSH"/>
</dbReference>